<organism evidence="1 2">
    <name type="scientific">Xylaria hypoxylon</name>
    <dbReference type="NCBI Taxonomy" id="37992"/>
    <lineage>
        <taxon>Eukaryota</taxon>
        <taxon>Fungi</taxon>
        <taxon>Dikarya</taxon>
        <taxon>Ascomycota</taxon>
        <taxon>Pezizomycotina</taxon>
        <taxon>Sordariomycetes</taxon>
        <taxon>Xylariomycetidae</taxon>
        <taxon>Xylariales</taxon>
        <taxon>Xylariaceae</taxon>
        <taxon>Xylaria</taxon>
    </lineage>
</organism>
<reference evidence="1 2" key="1">
    <citation type="submission" date="2019-03" db="EMBL/GenBank/DDBJ databases">
        <title>Draft genome sequence of Xylaria hypoxylon DSM 108379, a ubiquitous saprotrophic-parasitic fungi on hardwood.</title>
        <authorList>
            <person name="Buettner E."/>
            <person name="Leonhardt S."/>
            <person name="Gebauer A.M."/>
            <person name="Liers C."/>
            <person name="Hofrichter M."/>
            <person name="Kellner H."/>
        </authorList>
    </citation>
    <scope>NUCLEOTIDE SEQUENCE [LARGE SCALE GENOMIC DNA]</scope>
    <source>
        <strain evidence="1 2">DSM 108379</strain>
    </source>
</reference>
<keyword evidence="2" id="KW-1185">Reference proteome</keyword>
<dbReference type="Proteomes" id="UP000297716">
    <property type="component" value="Unassembled WGS sequence"/>
</dbReference>
<comment type="caution">
    <text evidence="1">The sequence shown here is derived from an EMBL/GenBank/DDBJ whole genome shotgun (WGS) entry which is preliminary data.</text>
</comment>
<accession>A0A4Z0Z078</accession>
<dbReference type="STRING" id="37992.A0A4Z0Z078"/>
<name>A0A4Z0Z078_9PEZI</name>
<dbReference type="EMBL" id="SKBN01000142">
    <property type="protein sequence ID" value="TGJ82082.1"/>
    <property type="molecule type" value="Genomic_DNA"/>
</dbReference>
<protein>
    <submittedName>
        <fullName evidence="1">Uncharacterized protein</fullName>
    </submittedName>
</protein>
<dbReference type="OrthoDB" id="4222821at2759"/>
<dbReference type="AlphaFoldDB" id="A0A4Z0Z078"/>
<gene>
    <name evidence="1" type="ORF">E0Z10_g6694</name>
</gene>
<evidence type="ECO:0000313" key="2">
    <source>
        <dbReference type="Proteomes" id="UP000297716"/>
    </source>
</evidence>
<proteinExistence type="predicted"/>
<sequence length="318" mass="35565">MNEWEESWTASDYPKVDTSNTIWTDNSIPCGFIQDFQISPEQITPSSTSQGGDIDFGEIIVQAFDGSSNMRNDSDLLPIGRRRSVSLQLELSALLGEMQKYLHMLKTYHVSESPQAEDALNDYPIGEALYLLRRFCELQDRIRETGQSPAWPQSAIDPDMVAALVIVTCYITMMRILHTLFGHLEHYLAQISPESAARAHKNVAEHCRSLRLGELTPVNDVCVRTREATGALLNALRGMDLAIGTPHEKPWAVDEMDDVADTAMEAAEDGLTVNLLKEENISSKIDEERKTLCAKISEVERHLDRLLNSTVDGQMTIT</sequence>
<evidence type="ECO:0000313" key="1">
    <source>
        <dbReference type="EMBL" id="TGJ82082.1"/>
    </source>
</evidence>